<organism evidence="2 3">
    <name type="scientific">Fimbriimonas ginsengisoli</name>
    <dbReference type="NCBI Taxonomy" id="1005039"/>
    <lineage>
        <taxon>Bacteria</taxon>
        <taxon>Bacillati</taxon>
        <taxon>Armatimonadota</taxon>
        <taxon>Fimbriimonadia</taxon>
        <taxon>Fimbriimonadales</taxon>
        <taxon>Fimbriimonadaceae</taxon>
        <taxon>Fimbriimonas</taxon>
    </lineage>
</organism>
<dbReference type="PANTHER" id="PTHR33525:SF3">
    <property type="entry name" value="RIBONUCLEASE Y"/>
    <property type="match status" value="1"/>
</dbReference>
<dbReference type="InterPro" id="IPR052340">
    <property type="entry name" value="RNase_Y/CdgJ"/>
</dbReference>
<name>A0A931PU27_FIMGI</name>
<dbReference type="Pfam" id="PF08668">
    <property type="entry name" value="HDOD"/>
    <property type="match status" value="1"/>
</dbReference>
<dbReference type="SUPFAM" id="SSF109604">
    <property type="entry name" value="HD-domain/PDEase-like"/>
    <property type="match status" value="1"/>
</dbReference>
<feature type="domain" description="HDOD" evidence="1">
    <location>
        <begin position="16"/>
        <end position="211"/>
    </location>
</feature>
<comment type="caution">
    <text evidence="2">The sequence shown here is derived from an EMBL/GenBank/DDBJ whole genome shotgun (WGS) entry which is preliminary data.</text>
</comment>
<dbReference type="PROSITE" id="PS51833">
    <property type="entry name" value="HDOD"/>
    <property type="match status" value="1"/>
</dbReference>
<evidence type="ECO:0000259" key="1">
    <source>
        <dbReference type="PROSITE" id="PS51833"/>
    </source>
</evidence>
<gene>
    <name evidence="2" type="ORF">HYR64_03240</name>
</gene>
<sequence>MDLASLEIKIARSENLPVLPQIVTSVIKMADDPDASPRQMERLIEHEPAITAKILRVANSAFYAMDPVPTIGRAIGVLGMNSIRSLVVSVAYQQFVSTKAVSTRFDRFAFWQHSLATAIGSRILAKLLLPARAEEIYGAGMMHDVGILVIDRFCPDELDECIAVANEQGISLCEVERHTYGYDHAEVGGLLAERWGLSGMLPTVIGLHHRLQSATEHEEAIALVSIANTVAHQAGFTNQLRKCVEDFDPAARMKMDIADEQLDVIKAVVTQEVAKAQEAFQIK</sequence>
<dbReference type="InterPro" id="IPR013976">
    <property type="entry name" value="HDOD"/>
</dbReference>
<dbReference type="EMBL" id="JACOSL010000022">
    <property type="protein sequence ID" value="MBI1756102.1"/>
    <property type="molecule type" value="Genomic_DNA"/>
</dbReference>
<protein>
    <submittedName>
        <fullName evidence="2">HDOD domain-containing protein</fullName>
    </submittedName>
</protein>
<dbReference type="Proteomes" id="UP000727962">
    <property type="component" value="Unassembled WGS sequence"/>
</dbReference>
<evidence type="ECO:0000313" key="3">
    <source>
        <dbReference type="Proteomes" id="UP000727962"/>
    </source>
</evidence>
<reference evidence="2" key="1">
    <citation type="submission" date="2020-07" db="EMBL/GenBank/DDBJ databases">
        <title>Huge and variable diversity of episymbiotic CPR bacteria and DPANN archaea in groundwater ecosystems.</title>
        <authorList>
            <person name="He C.Y."/>
            <person name="Keren R."/>
            <person name="Whittaker M."/>
            <person name="Farag I.F."/>
            <person name="Doudna J."/>
            <person name="Cate J.H.D."/>
            <person name="Banfield J.F."/>
        </authorList>
    </citation>
    <scope>NUCLEOTIDE SEQUENCE</scope>
    <source>
        <strain evidence="2">NC_groundwater_17_Pr7_B-0.1um_64_12</strain>
    </source>
</reference>
<dbReference type="AlphaFoldDB" id="A0A931PU27"/>
<accession>A0A931PU27</accession>
<dbReference type="Gene3D" id="1.10.3210.10">
    <property type="entry name" value="Hypothetical protein af1432"/>
    <property type="match status" value="1"/>
</dbReference>
<evidence type="ECO:0000313" key="2">
    <source>
        <dbReference type="EMBL" id="MBI1756102.1"/>
    </source>
</evidence>
<dbReference type="PANTHER" id="PTHR33525">
    <property type="match status" value="1"/>
</dbReference>
<proteinExistence type="predicted"/>